<evidence type="ECO:0000313" key="1">
    <source>
        <dbReference type="EMBL" id="KAH3798553.1"/>
    </source>
</evidence>
<accession>A0A9D4FJW0</accession>
<protein>
    <submittedName>
        <fullName evidence="1">Uncharacterized protein</fullName>
    </submittedName>
</protein>
<reference evidence="1" key="1">
    <citation type="journal article" date="2019" name="bioRxiv">
        <title>The Genome of the Zebra Mussel, Dreissena polymorpha: A Resource for Invasive Species Research.</title>
        <authorList>
            <person name="McCartney M.A."/>
            <person name="Auch B."/>
            <person name="Kono T."/>
            <person name="Mallez S."/>
            <person name="Zhang Y."/>
            <person name="Obille A."/>
            <person name="Becker A."/>
            <person name="Abrahante J.E."/>
            <person name="Garbe J."/>
            <person name="Badalamenti J.P."/>
            <person name="Herman A."/>
            <person name="Mangelson H."/>
            <person name="Liachko I."/>
            <person name="Sullivan S."/>
            <person name="Sone E.D."/>
            <person name="Koren S."/>
            <person name="Silverstein K.A.T."/>
            <person name="Beckman K.B."/>
            <person name="Gohl D.M."/>
        </authorList>
    </citation>
    <scope>NUCLEOTIDE SEQUENCE</scope>
    <source>
        <strain evidence="1">Duluth1</strain>
        <tissue evidence="1">Whole animal</tissue>
    </source>
</reference>
<comment type="caution">
    <text evidence="1">The sequence shown here is derived from an EMBL/GenBank/DDBJ whole genome shotgun (WGS) entry which is preliminary data.</text>
</comment>
<dbReference type="AlphaFoldDB" id="A0A9D4FJW0"/>
<name>A0A9D4FJW0_DREPO</name>
<evidence type="ECO:0000313" key="2">
    <source>
        <dbReference type="Proteomes" id="UP000828390"/>
    </source>
</evidence>
<proteinExistence type="predicted"/>
<organism evidence="1 2">
    <name type="scientific">Dreissena polymorpha</name>
    <name type="common">Zebra mussel</name>
    <name type="synonym">Mytilus polymorpha</name>
    <dbReference type="NCBI Taxonomy" id="45954"/>
    <lineage>
        <taxon>Eukaryota</taxon>
        <taxon>Metazoa</taxon>
        <taxon>Spiralia</taxon>
        <taxon>Lophotrochozoa</taxon>
        <taxon>Mollusca</taxon>
        <taxon>Bivalvia</taxon>
        <taxon>Autobranchia</taxon>
        <taxon>Heteroconchia</taxon>
        <taxon>Euheterodonta</taxon>
        <taxon>Imparidentia</taxon>
        <taxon>Neoheterodontei</taxon>
        <taxon>Myida</taxon>
        <taxon>Dreissenoidea</taxon>
        <taxon>Dreissenidae</taxon>
        <taxon>Dreissena</taxon>
    </lineage>
</organism>
<reference evidence="1" key="2">
    <citation type="submission" date="2020-11" db="EMBL/GenBank/DDBJ databases">
        <authorList>
            <person name="McCartney M.A."/>
            <person name="Auch B."/>
            <person name="Kono T."/>
            <person name="Mallez S."/>
            <person name="Becker A."/>
            <person name="Gohl D.M."/>
            <person name="Silverstein K.A.T."/>
            <person name="Koren S."/>
            <person name="Bechman K.B."/>
            <person name="Herman A."/>
            <person name="Abrahante J.E."/>
            <person name="Garbe J."/>
        </authorList>
    </citation>
    <scope>NUCLEOTIDE SEQUENCE</scope>
    <source>
        <strain evidence="1">Duluth1</strain>
        <tissue evidence="1">Whole animal</tissue>
    </source>
</reference>
<dbReference type="Proteomes" id="UP000828390">
    <property type="component" value="Unassembled WGS sequence"/>
</dbReference>
<dbReference type="EMBL" id="JAIWYP010000007">
    <property type="protein sequence ID" value="KAH3798553.1"/>
    <property type="molecule type" value="Genomic_DNA"/>
</dbReference>
<gene>
    <name evidence="1" type="ORF">DPMN_152153</name>
</gene>
<sequence length="80" mass="9525">MLKHVNVYYDNIIKDSVELFKSYCQDYQEQKTRPKTKGIMVKPILTREFKSRVQVNLTRKIQMDHGLPVPRPRLKSPTSY</sequence>
<keyword evidence="2" id="KW-1185">Reference proteome</keyword>